<organism evidence="1 2">
    <name type="scientific">Adhaeribacter pallidiroseus</name>
    <dbReference type="NCBI Taxonomy" id="2072847"/>
    <lineage>
        <taxon>Bacteria</taxon>
        <taxon>Pseudomonadati</taxon>
        <taxon>Bacteroidota</taxon>
        <taxon>Cytophagia</taxon>
        <taxon>Cytophagales</taxon>
        <taxon>Hymenobacteraceae</taxon>
        <taxon>Adhaeribacter</taxon>
    </lineage>
</organism>
<dbReference type="EMBL" id="QASA01000001">
    <property type="protein sequence ID" value="RDC62743.1"/>
    <property type="molecule type" value="Genomic_DNA"/>
</dbReference>
<comment type="caution">
    <text evidence="1">The sequence shown here is derived from an EMBL/GenBank/DDBJ whole genome shotgun (WGS) entry which is preliminary data.</text>
</comment>
<evidence type="ECO:0008006" key="3">
    <source>
        <dbReference type="Google" id="ProtNLM"/>
    </source>
</evidence>
<proteinExistence type="predicted"/>
<gene>
    <name evidence="1" type="ORF">AHMF7616_01337</name>
</gene>
<reference evidence="1 2" key="1">
    <citation type="submission" date="2018-04" db="EMBL/GenBank/DDBJ databases">
        <title>Adhaeribacter sp. HMF7616 genome sequencing and assembly.</title>
        <authorList>
            <person name="Kang H."/>
            <person name="Kang J."/>
            <person name="Cha I."/>
            <person name="Kim H."/>
            <person name="Joh K."/>
        </authorList>
    </citation>
    <scope>NUCLEOTIDE SEQUENCE [LARGE SCALE GENOMIC DNA]</scope>
    <source>
        <strain evidence="1 2">HMF7616</strain>
    </source>
</reference>
<dbReference type="Proteomes" id="UP000253919">
    <property type="component" value="Unassembled WGS sequence"/>
</dbReference>
<sequence length="64" mass="7197">MGFLSEMDQGYKISGHSGGPALADFVRFDDRKETFIVLTNQRSFYPYLAIIYGPGLKNPELPLN</sequence>
<keyword evidence="2" id="KW-1185">Reference proteome</keyword>
<accession>A0A369QCW1</accession>
<dbReference type="AlphaFoldDB" id="A0A369QCW1"/>
<evidence type="ECO:0000313" key="2">
    <source>
        <dbReference type="Proteomes" id="UP000253919"/>
    </source>
</evidence>
<evidence type="ECO:0000313" key="1">
    <source>
        <dbReference type="EMBL" id="RDC62743.1"/>
    </source>
</evidence>
<name>A0A369QCW1_9BACT</name>
<protein>
    <recommendedName>
        <fullName evidence="3">Serine hydrolase</fullName>
    </recommendedName>
</protein>